<dbReference type="InterPro" id="IPR046151">
    <property type="entry name" value="DUF6153"/>
</dbReference>
<evidence type="ECO:0000256" key="1">
    <source>
        <dbReference type="SAM" id="MobiDB-lite"/>
    </source>
</evidence>
<organism evidence="3 4">
    <name type="scientific">Streptomyces durocortorensis</name>
    <dbReference type="NCBI Taxonomy" id="2811104"/>
    <lineage>
        <taxon>Bacteria</taxon>
        <taxon>Bacillati</taxon>
        <taxon>Actinomycetota</taxon>
        <taxon>Actinomycetes</taxon>
        <taxon>Kitasatosporales</taxon>
        <taxon>Streptomycetaceae</taxon>
        <taxon>Streptomyces</taxon>
    </lineage>
</organism>
<feature type="compositionally biased region" description="Low complexity" evidence="1">
    <location>
        <begin position="49"/>
        <end position="72"/>
    </location>
</feature>
<protein>
    <submittedName>
        <fullName evidence="3">DUF6153 family protein</fullName>
    </submittedName>
</protein>
<keyword evidence="2" id="KW-0472">Membrane</keyword>
<keyword evidence="4" id="KW-1185">Reference proteome</keyword>
<name>A0ABY9VT34_9ACTN</name>
<gene>
    <name evidence="3" type="ORF">RI138_07605</name>
</gene>
<proteinExistence type="predicted"/>
<dbReference type="Pfam" id="PF19650">
    <property type="entry name" value="DUF6153"/>
    <property type="match status" value="1"/>
</dbReference>
<evidence type="ECO:0000256" key="2">
    <source>
        <dbReference type="SAM" id="Phobius"/>
    </source>
</evidence>
<sequence length="149" mass="14891">MAAKARSGSGKGAGSGSCRRFLLFAALLFGIFTMHTVGHPAEHSTPPSAAEAAGATTTAEAAEAAANAARTAPSGHHPDAPMSGMDPLSVCLAVLGVWGLALAGSWLLLRARADGRPAGTHAGAGLPRVLRANPPPRISVLASVSVLRI</sequence>
<feature type="transmembrane region" description="Helical" evidence="2">
    <location>
        <begin position="21"/>
        <end position="38"/>
    </location>
</feature>
<feature type="region of interest" description="Disordered" evidence="1">
    <location>
        <begin position="40"/>
        <end position="80"/>
    </location>
</feature>
<evidence type="ECO:0000313" key="3">
    <source>
        <dbReference type="EMBL" id="WNF26715.1"/>
    </source>
</evidence>
<feature type="transmembrane region" description="Helical" evidence="2">
    <location>
        <begin position="87"/>
        <end position="109"/>
    </location>
</feature>
<keyword evidence="2" id="KW-1133">Transmembrane helix</keyword>
<accession>A0ABY9VT34</accession>
<reference evidence="3 4" key="1">
    <citation type="submission" date="2023-09" db="EMBL/GenBank/DDBJ databases">
        <title>Genome completion map analysis of the actinomycetes C11-1.</title>
        <authorList>
            <person name="Qin P."/>
            <person name="Guan P."/>
        </authorList>
    </citation>
    <scope>NUCLEOTIDE SEQUENCE [LARGE SCALE GENOMIC DNA]</scope>
    <source>
        <strain evidence="3 4">C11-1</strain>
    </source>
</reference>
<dbReference type="Proteomes" id="UP001303236">
    <property type="component" value="Chromosome"/>
</dbReference>
<evidence type="ECO:0000313" key="4">
    <source>
        <dbReference type="Proteomes" id="UP001303236"/>
    </source>
</evidence>
<dbReference type="EMBL" id="CP134500">
    <property type="protein sequence ID" value="WNF26715.1"/>
    <property type="molecule type" value="Genomic_DNA"/>
</dbReference>
<keyword evidence="2" id="KW-0812">Transmembrane</keyword>